<name>A0AAJ0HNG2_9PEZI</name>
<feature type="region of interest" description="Disordered" evidence="1">
    <location>
        <begin position="126"/>
        <end position="154"/>
    </location>
</feature>
<dbReference type="EMBL" id="JAUIQD010000003">
    <property type="protein sequence ID" value="KAK3358127.1"/>
    <property type="molecule type" value="Genomic_DNA"/>
</dbReference>
<dbReference type="AlphaFoldDB" id="A0AAJ0HNG2"/>
<evidence type="ECO:0000256" key="1">
    <source>
        <dbReference type="SAM" id="MobiDB-lite"/>
    </source>
</evidence>
<reference evidence="2" key="1">
    <citation type="journal article" date="2023" name="Mol. Phylogenet. Evol.">
        <title>Genome-scale phylogeny and comparative genomics of the fungal order Sordariales.</title>
        <authorList>
            <person name="Hensen N."/>
            <person name="Bonometti L."/>
            <person name="Westerberg I."/>
            <person name="Brannstrom I.O."/>
            <person name="Guillou S."/>
            <person name="Cros-Aarteil S."/>
            <person name="Calhoun S."/>
            <person name="Haridas S."/>
            <person name="Kuo A."/>
            <person name="Mondo S."/>
            <person name="Pangilinan J."/>
            <person name="Riley R."/>
            <person name="LaButti K."/>
            <person name="Andreopoulos B."/>
            <person name="Lipzen A."/>
            <person name="Chen C."/>
            <person name="Yan M."/>
            <person name="Daum C."/>
            <person name="Ng V."/>
            <person name="Clum A."/>
            <person name="Steindorff A."/>
            <person name="Ohm R.A."/>
            <person name="Martin F."/>
            <person name="Silar P."/>
            <person name="Natvig D.O."/>
            <person name="Lalanne C."/>
            <person name="Gautier V."/>
            <person name="Ament-Velasquez S.L."/>
            <person name="Kruys A."/>
            <person name="Hutchinson M.I."/>
            <person name="Powell A.J."/>
            <person name="Barry K."/>
            <person name="Miller A.N."/>
            <person name="Grigoriev I.V."/>
            <person name="Debuchy R."/>
            <person name="Gladieux P."/>
            <person name="Hiltunen Thoren M."/>
            <person name="Johannesson H."/>
        </authorList>
    </citation>
    <scope>NUCLEOTIDE SEQUENCE</scope>
    <source>
        <strain evidence="2">CBS 955.72</strain>
    </source>
</reference>
<protein>
    <submittedName>
        <fullName evidence="2">Uncharacterized protein</fullName>
    </submittedName>
</protein>
<accession>A0AAJ0HNG2</accession>
<keyword evidence="3" id="KW-1185">Reference proteome</keyword>
<reference evidence="2" key="2">
    <citation type="submission" date="2023-06" db="EMBL/GenBank/DDBJ databases">
        <authorList>
            <consortium name="Lawrence Berkeley National Laboratory"/>
            <person name="Haridas S."/>
            <person name="Hensen N."/>
            <person name="Bonometti L."/>
            <person name="Westerberg I."/>
            <person name="Brannstrom I.O."/>
            <person name="Guillou S."/>
            <person name="Cros-Aarteil S."/>
            <person name="Calhoun S."/>
            <person name="Kuo A."/>
            <person name="Mondo S."/>
            <person name="Pangilinan J."/>
            <person name="Riley R."/>
            <person name="Labutti K."/>
            <person name="Andreopoulos B."/>
            <person name="Lipzen A."/>
            <person name="Chen C."/>
            <person name="Yanf M."/>
            <person name="Daum C."/>
            <person name="Ng V."/>
            <person name="Clum A."/>
            <person name="Steindorff A."/>
            <person name="Ohm R."/>
            <person name="Martin F."/>
            <person name="Silar P."/>
            <person name="Natvig D."/>
            <person name="Lalanne C."/>
            <person name="Gautier V."/>
            <person name="Ament-Velasquez S.L."/>
            <person name="Kruys A."/>
            <person name="Hutchinson M.I."/>
            <person name="Powell A.J."/>
            <person name="Barry K."/>
            <person name="Miller A.N."/>
            <person name="Grigoriev I.V."/>
            <person name="Debuchy R."/>
            <person name="Gladieux P."/>
            <person name="Thoren M.H."/>
            <person name="Johannesson H."/>
        </authorList>
    </citation>
    <scope>NUCLEOTIDE SEQUENCE</scope>
    <source>
        <strain evidence="2">CBS 955.72</strain>
    </source>
</reference>
<dbReference type="Proteomes" id="UP001275084">
    <property type="component" value="Unassembled WGS sequence"/>
</dbReference>
<sequence>MPSRALPHGRTERKGRKFHWWGSEPHWVVGLRLWGNRLGKPVTISLNRALFDTLSIDTALTKTARLRHRPVCGRVKTKRRTSLQKDVFLHASETPPMTTLQIWAVDASRLGANAIECPTCGAGDPAAKTSTLEHNDNDVQSEHPQPNLPRFTLHPPTITRDLTNARAARPRIHSPFPTTEHSVAFGRCGSWNATIPARSV</sequence>
<proteinExistence type="predicted"/>
<evidence type="ECO:0000313" key="3">
    <source>
        <dbReference type="Proteomes" id="UP001275084"/>
    </source>
</evidence>
<feature type="compositionally biased region" description="Basic and acidic residues" evidence="1">
    <location>
        <begin position="131"/>
        <end position="141"/>
    </location>
</feature>
<comment type="caution">
    <text evidence="2">The sequence shown here is derived from an EMBL/GenBank/DDBJ whole genome shotgun (WGS) entry which is preliminary data.</text>
</comment>
<gene>
    <name evidence="2" type="ORF">B0T25DRAFT_540992</name>
</gene>
<evidence type="ECO:0000313" key="2">
    <source>
        <dbReference type="EMBL" id="KAK3358127.1"/>
    </source>
</evidence>
<organism evidence="2 3">
    <name type="scientific">Lasiosphaeria hispida</name>
    <dbReference type="NCBI Taxonomy" id="260671"/>
    <lineage>
        <taxon>Eukaryota</taxon>
        <taxon>Fungi</taxon>
        <taxon>Dikarya</taxon>
        <taxon>Ascomycota</taxon>
        <taxon>Pezizomycotina</taxon>
        <taxon>Sordariomycetes</taxon>
        <taxon>Sordariomycetidae</taxon>
        <taxon>Sordariales</taxon>
        <taxon>Lasiosphaeriaceae</taxon>
        <taxon>Lasiosphaeria</taxon>
    </lineage>
</organism>